<dbReference type="PROSITE" id="PS00126">
    <property type="entry name" value="PDEASE_I_1"/>
    <property type="match status" value="1"/>
</dbReference>
<dbReference type="GO" id="GO:0004114">
    <property type="term" value="F:3',5'-cyclic-nucleotide phosphodiesterase activity"/>
    <property type="evidence" value="ECO:0007669"/>
    <property type="project" value="InterPro"/>
</dbReference>
<dbReference type="Gene3D" id="1.10.1300.10">
    <property type="entry name" value="3'5'-cyclic nucleotide phosphodiesterase, catalytic domain"/>
    <property type="match status" value="1"/>
</dbReference>
<evidence type="ECO:0000259" key="5">
    <source>
        <dbReference type="PROSITE" id="PS51845"/>
    </source>
</evidence>
<dbReference type="AlphaFoldDB" id="A0A2T2NY48"/>
<dbReference type="GO" id="GO:0046872">
    <property type="term" value="F:metal ion binding"/>
    <property type="evidence" value="ECO:0007669"/>
    <property type="project" value="UniProtKB-KW"/>
</dbReference>
<keyword evidence="7" id="KW-1185">Reference proteome</keyword>
<feature type="compositionally biased region" description="Basic and acidic residues" evidence="4">
    <location>
        <begin position="913"/>
        <end position="929"/>
    </location>
</feature>
<reference evidence="6 7" key="1">
    <citation type="journal article" date="2018" name="Front. Microbiol.">
        <title>Genome-Wide Analysis of Corynespora cassiicola Leaf Fall Disease Putative Effectors.</title>
        <authorList>
            <person name="Lopez D."/>
            <person name="Ribeiro S."/>
            <person name="Label P."/>
            <person name="Fumanal B."/>
            <person name="Venisse J.S."/>
            <person name="Kohler A."/>
            <person name="de Oliveira R.R."/>
            <person name="Labutti K."/>
            <person name="Lipzen A."/>
            <person name="Lail K."/>
            <person name="Bauer D."/>
            <person name="Ohm R.A."/>
            <person name="Barry K.W."/>
            <person name="Spatafora J."/>
            <person name="Grigoriev I.V."/>
            <person name="Martin F.M."/>
            <person name="Pujade-Renaud V."/>
        </authorList>
    </citation>
    <scope>NUCLEOTIDE SEQUENCE [LARGE SCALE GENOMIC DNA]</scope>
    <source>
        <strain evidence="6 7">Philippines</strain>
    </source>
</reference>
<feature type="compositionally biased region" description="Polar residues" evidence="4">
    <location>
        <begin position="805"/>
        <end position="821"/>
    </location>
</feature>
<feature type="compositionally biased region" description="Basic residues" evidence="4">
    <location>
        <begin position="954"/>
        <end position="966"/>
    </location>
</feature>
<feature type="region of interest" description="Disordered" evidence="4">
    <location>
        <begin position="636"/>
        <end position="1001"/>
    </location>
</feature>
<keyword evidence="1 3" id="KW-0479">Metal-binding</keyword>
<sequence length="1001" mass="110513">MDHGACNVIYIDRRANDEHVRRESLSHSLAARTSTGSVIPSYFGLAKAPPAEVHSNVDTILSAFSEVHICASGGSCLEKISHILESTHGNAPIIVLIDVPYDEEQRNKRLSREPRTPSPTSTRLIRADTSEPEDIYGMHLLTHVASEIASRNFPKLVVPIVVLSGLDREWASNSLPSPSVHGSQVLTDTVRLVRYLDAGAVDVLSSPLTKDNIHNLAVHAYRIHKEVSREDTGFLNAKRNRKLSWVGMNDTKPYAYLREAMVSSLMGHICNPETVGDSLDKTDFFVNPSRREFVAQVVGTWGFSAHEFTDDELLYAALLMLKHALKMPEVEQWAMTDDELVIFLLASRTAYNEFVLYHNFRHVVDVLQALFHFLVRIGTLPPYPSRGFSDEIPPSPIAQLLKPFDALTLLISAIGHDVGHPGVNNAFLVALNAPLAQLYNDRSVLESFHCAAYSQILRRYWPRAFSDTTMRKLMINNILATDMGLHFKYMSDLGNLQEKLAHNKGVTDGWNVKIREDNKDLACGLLIKCADISNVARKFDTAARWANILTDEFSNQGVMEQELQIPSCLFGGPPVRDDLIKLGESQIGFMNIFARPLFEAVADIMPGMQFAVDEILTNKSVWEKKIEQERETKKNGLNFALGLPPPTFAVDPTPSPLSGTPPKSPSNLPDLPSQPHSARSIQSPTKIVYPDDPGRRGSSGSFHAALSNSRRSSLGVDKGSRRSSGAGLPGSRPVQSRENQSQSRRGSGDASLTAILVTQTPNLPETPKESSQSSGKRSTSPAGRKDTLTHSSPKKEKEGIRPVTAPSSARHSQGKSSNAQKPSFCRFSRPFRHDPDFDSANNLYPVPRIPSQSHSEVDLTHPTNGNLDGSKMQQWDGSKMSGDSTISRSDASRESGRRSEWWRQMSSRRRTRDVRNGDADGRPPQKEMLLDPSMSNSTSTAPSPTSLSPGRSSKTGKLKNFFRRKPKDSNEQEKQLSSFGSSSHLRTPPTSDPGQSLNSDD</sequence>
<dbReference type="SUPFAM" id="SSF109604">
    <property type="entry name" value="HD-domain/PDEase-like"/>
    <property type="match status" value="1"/>
</dbReference>
<dbReference type="SMART" id="SM00471">
    <property type="entry name" value="HDc"/>
    <property type="match status" value="1"/>
</dbReference>
<dbReference type="GO" id="GO:0007165">
    <property type="term" value="P:signal transduction"/>
    <property type="evidence" value="ECO:0007669"/>
    <property type="project" value="InterPro"/>
</dbReference>
<evidence type="ECO:0000256" key="4">
    <source>
        <dbReference type="SAM" id="MobiDB-lite"/>
    </source>
</evidence>
<feature type="domain" description="PDEase" evidence="5">
    <location>
        <begin position="271"/>
        <end position="629"/>
    </location>
</feature>
<evidence type="ECO:0000256" key="3">
    <source>
        <dbReference type="RuleBase" id="RU363067"/>
    </source>
</evidence>
<organism evidence="6 7">
    <name type="scientific">Corynespora cassiicola Philippines</name>
    <dbReference type="NCBI Taxonomy" id="1448308"/>
    <lineage>
        <taxon>Eukaryota</taxon>
        <taxon>Fungi</taxon>
        <taxon>Dikarya</taxon>
        <taxon>Ascomycota</taxon>
        <taxon>Pezizomycotina</taxon>
        <taxon>Dothideomycetes</taxon>
        <taxon>Pleosporomycetidae</taxon>
        <taxon>Pleosporales</taxon>
        <taxon>Corynesporascaceae</taxon>
        <taxon>Corynespora</taxon>
    </lineage>
</organism>
<feature type="compositionally biased region" description="Low complexity" evidence="4">
    <location>
        <begin position="932"/>
        <end position="949"/>
    </location>
</feature>
<evidence type="ECO:0000256" key="1">
    <source>
        <dbReference type="ARBA" id="ARBA00022723"/>
    </source>
</evidence>
<feature type="compositionally biased region" description="Polar residues" evidence="4">
    <location>
        <begin position="756"/>
        <end position="781"/>
    </location>
</feature>
<protein>
    <recommendedName>
        <fullName evidence="3">Phosphodiesterase</fullName>
        <ecNumber evidence="3">3.1.4.-</ecNumber>
    </recommendedName>
</protein>
<gene>
    <name evidence="6" type="ORF">BS50DRAFT_631953</name>
</gene>
<dbReference type="STRING" id="1448308.A0A2T2NY48"/>
<dbReference type="EC" id="3.1.4.-" evidence="3"/>
<comment type="cofactor">
    <cofactor evidence="3">
        <name>a divalent metal cation</name>
        <dbReference type="ChEBI" id="CHEBI:60240"/>
    </cofactor>
    <text evidence="3">Binds 2 divalent metal cations per subunit. Site 1 may preferentially bind zinc ions, while site 2 has a preference for magnesium and/or manganese ions.</text>
</comment>
<dbReference type="CDD" id="cd00077">
    <property type="entry name" value="HDc"/>
    <property type="match status" value="1"/>
</dbReference>
<proteinExistence type="inferred from homology"/>
<dbReference type="InterPro" id="IPR002073">
    <property type="entry name" value="PDEase_catalytic_dom"/>
</dbReference>
<feature type="compositionally biased region" description="Polar residues" evidence="4">
    <location>
        <begin position="975"/>
        <end position="1001"/>
    </location>
</feature>
<dbReference type="OrthoDB" id="546632at2759"/>
<feature type="compositionally biased region" description="Basic and acidic residues" evidence="4">
    <location>
        <begin position="890"/>
        <end position="901"/>
    </location>
</feature>
<name>A0A2T2NY48_CORCC</name>
<dbReference type="InterPro" id="IPR036971">
    <property type="entry name" value="PDEase_catalytic_dom_sf"/>
</dbReference>
<dbReference type="InterPro" id="IPR003607">
    <property type="entry name" value="HD/PDEase_dom"/>
</dbReference>
<comment type="similarity">
    <text evidence="3">Belongs to the cyclic nucleotide phosphodiesterase family.</text>
</comment>
<feature type="compositionally biased region" description="Basic and acidic residues" evidence="4">
    <location>
        <begin position="783"/>
        <end position="800"/>
    </location>
</feature>
<dbReference type="InterPro" id="IPR023174">
    <property type="entry name" value="PDEase_CS"/>
</dbReference>
<dbReference type="PANTHER" id="PTHR11347">
    <property type="entry name" value="CYCLIC NUCLEOTIDE PHOSPHODIESTERASE"/>
    <property type="match status" value="1"/>
</dbReference>
<feature type="compositionally biased region" description="Polar residues" evidence="4">
    <location>
        <begin position="733"/>
        <end position="745"/>
    </location>
</feature>
<feature type="compositionally biased region" description="Polar residues" evidence="4">
    <location>
        <begin position="674"/>
        <end position="685"/>
    </location>
</feature>
<accession>A0A2T2NY48</accession>
<dbReference type="Pfam" id="PF00233">
    <property type="entry name" value="PDEase_I"/>
    <property type="match status" value="1"/>
</dbReference>
<evidence type="ECO:0000313" key="6">
    <source>
        <dbReference type="EMBL" id="PSN70008.1"/>
    </source>
</evidence>
<dbReference type="Proteomes" id="UP000240883">
    <property type="component" value="Unassembled WGS sequence"/>
</dbReference>
<dbReference type="PROSITE" id="PS51845">
    <property type="entry name" value="PDEASE_I_2"/>
    <property type="match status" value="1"/>
</dbReference>
<evidence type="ECO:0000256" key="2">
    <source>
        <dbReference type="ARBA" id="ARBA00022801"/>
    </source>
</evidence>
<keyword evidence="2 3" id="KW-0378">Hydrolase</keyword>
<feature type="compositionally biased region" description="Polar residues" evidence="4">
    <location>
        <begin position="861"/>
        <end position="889"/>
    </location>
</feature>
<feature type="compositionally biased region" description="Polar residues" evidence="4">
    <location>
        <begin position="698"/>
        <end position="712"/>
    </location>
</feature>
<evidence type="ECO:0000313" key="7">
    <source>
        <dbReference type="Proteomes" id="UP000240883"/>
    </source>
</evidence>
<dbReference type="EMBL" id="KZ678132">
    <property type="protein sequence ID" value="PSN70008.1"/>
    <property type="molecule type" value="Genomic_DNA"/>
</dbReference>